<feature type="compositionally biased region" description="Polar residues" evidence="1">
    <location>
        <begin position="1"/>
        <end position="11"/>
    </location>
</feature>
<evidence type="ECO:0000313" key="3">
    <source>
        <dbReference type="Proteomes" id="UP000001414"/>
    </source>
</evidence>
<evidence type="ECO:0000313" key="2">
    <source>
        <dbReference type="EMBL" id="AAO75144.1"/>
    </source>
</evidence>
<dbReference type="PaxDb" id="226186-BT_0037"/>
<accession>Q8ABS3</accession>
<evidence type="ECO:0000256" key="1">
    <source>
        <dbReference type="SAM" id="MobiDB-lite"/>
    </source>
</evidence>
<dbReference type="HOGENOM" id="CLU_820538_0_0_10"/>
<dbReference type="RefSeq" id="WP_009039968.1">
    <property type="nucleotide sequence ID" value="NC_004663.1"/>
</dbReference>
<protein>
    <submittedName>
        <fullName evidence="2">Transcriptional regulatory protein</fullName>
    </submittedName>
</protein>
<dbReference type="OrthoDB" id="1491263at2"/>
<keyword evidence="3" id="KW-1185">Reference proteome</keyword>
<sequence length="351" mass="40327">MSLYSTETQPNAMGGKAENGPETISDPEVKKYTGNKEITSWCYLFIHHAKVETVSKKLQTEQYRIFVHKSIVYKRGNKRIKKEEQATISGLVFIQGDANRIQKFLKENFFNLYLVKDCSTGEIAAIPDSVMQPFMRVSEVIPTRIRFMPHSFDYYSVGNPLVRITSGILSGLEGYRIRISRDKCLVTSIGGMTVAIGGIYKESFENLDEYVRLRRKQLEKIRQSSYVTFTPLQKEIDGCFFTPQNQLDIMGMAENLTPWVTRMKSDMVKKNFDEAVEIAFFLLEETGSYFRSIYYDSHIGDMKDMMIICEKADQILVSVINCMDISVDLKEIVETGRESLAIRYPFLPIEL</sequence>
<dbReference type="STRING" id="226186.BT_0037"/>
<dbReference type="EnsemblBacteria" id="AAO75144">
    <property type="protein sequence ID" value="AAO75144"/>
    <property type="gene ID" value="BT_0037"/>
</dbReference>
<dbReference type="eggNOG" id="ENOG5032X2U">
    <property type="taxonomic scope" value="Bacteria"/>
</dbReference>
<dbReference type="Proteomes" id="UP000001414">
    <property type="component" value="Chromosome"/>
</dbReference>
<feature type="region of interest" description="Disordered" evidence="1">
    <location>
        <begin position="1"/>
        <end position="28"/>
    </location>
</feature>
<dbReference type="EMBL" id="AE015928">
    <property type="protein sequence ID" value="AAO75144.1"/>
    <property type="molecule type" value="Genomic_DNA"/>
</dbReference>
<proteinExistence type="predicted"/>
<reference evidence="2 3" key="1">
    <citation type="journal article" date="2003" name="Science">
        <title>A genomic view of the human-Bacteroides thetaiotaomicron symbiosis.</title>
        <authorList>
            <person name="Xu J."/>
            <person name="Bjursell M.K."/>
            <person name="Himrod J."/>
            <person name="Deng S."/>
            <person name="Carmichael L.K."/>
            <person name="Chiang H.C."/>
            <person name="Hooper L.V."/>
            <person name="Gordon J.I."/>
        </authorList>
    </citation>
    <scope>NUCLEOTIDE SEQUENCE [LARGE SCALE GENOMIC DNA]</scope>
    <source>
        <strain evidence="3">ATCC 29148 / DSM 2079 / JCM 5827 / CCUG 10774 / NCTC 10582 / VPI-5482 / E50</strain>
    </source>
</reference>
<reference evidence="2 3" key="2">
    <citation type="journal article" date="2009" name="Proc. Natl. Acad. Sci. U.S.A.">
        <title>Characterizing a model human gut microbiota composed of members of its two dominant bacterial phyla.</title>
        <authorList>
            <person name="Mahowald M.A."/>
            <person name="Rey F.E."/>
            <person name="Seedorf H."/>
            <person name="Turnbaugh P.J."/>
            <person name="Fulton R.S."/>
            <person name="Wollam A."/>
            <person name="Shah N."/>
            <person name="Wang C."/>
            <person name="Magrini V."/>
            <person name="Wilson R.K."/>
            <person name="Cantarel B.L."/>
            <person name="Coutinho P.M."/>
            <person name="Henrissat B."/>
            <person name="Crock L.W."/>
            <person name="Russell A."/>
            <person name="Verberkmoes N.C."/>
            <person name="Hettich R.L."/>
            <person name="Gordon J.I."/>
        </authorList>
    </citation>
    <scope>NUCLEOTIDE SEQUENCE [LARGE SCALE GENOMIC DNA]</scope>
    <source>
        <strain evidence="3">ATCC 29148 / DSM 2079 / JCM 5827 / CCUG 10774 / NCTC 10582 / VPI-5482 / E50</strain>
    </source>
</reference>
<dbReference type="PATRIC" id="fig|226186.12.peg.37"/>
<dbReference type="AlphaFoldDB" id="Q8ABS3"/>
<dbReference type="KEGG" id="bth:BT_0037"/>
<dbReference type="GeneID" id="60926000"/>
<organism evidence="2 3">
    <name type="scientific">Bacteroides thetaiotaomicron (strain ATCC 29148 / DSM 2079 / JCM 5827 / CCUG 10774 / NCTC 10582 / VPI-5482 / E50)</name>
    <dbReference type="NCBI Taxonomy" id="226186"/>
    <lineage>
        <taxon>Bacteria</taxon>
        <taxon>Pseudomonadati</taxon>
        <taxon>Bacteroidota</taxon>
        <taxon>Bacteroidia</taxon>
        <taxon>Bacteroidales</taxon>
        <taxon>Bacteroidaceae</taxon>
        <taxon>Bacteroides</taxon>
    </lineage>
</organism>
<gene>
    <name evidence="2" type="ordered locus">BT_0037</name>
</gene>
<name>Q8ABS3_BACTN</name>
<dbReference type="InParanoid" id="Q8ABS3"/>